<reference evidence="1 2" key="1">
    <citation type="submission" date="2018-09" db="EMBL/GenBank/DDBJ databases">
        <title>Hymenobacter medium sp. nov., isolated from R2A medium.</title>
        <authorList>
            <person name="Yingchao G."/>
        </authorList>
    </citation>
    <scope>NUCLEOTIDE SEQUENCE [LARGE SCALE GENOMIC DNA]</scope>
    <source>
        <strain evidence="2">sh-6</strain>
    </source>
</reference>
<proteinExistence type="predicted"/>
<evidence type="ECO:0000313" key="2">
    <source>
        <dbReference type="Proteomes" id="UP000262802"/>
    </source>
</evidence>
<protein>
    <submittedName>
        <fullName evidence="1">Uncharacterized protein</fullName>
    </submittedName>
</protein>
<organism evidence="1 2">
    <name type="scientific">Hymenobacter oligotrophus</name>
    <dbReference type="NCBI Taxonomy" id="2319843"/>
    <lineage>
        <taxon>Bacteria</taxon>
        <taxon>Pseudomonadati</taxon>
        <taxon>Bacteroidota</taxon>
        <taxon>Cytophagia</taxon>
        <taxon>Cytophagales</taxon>
        <taxon>Hymenobacteraceae</taxon>
        <taxon>Hymenobacter</taxon>
    </lineage>
</organism>
<dbReference type="EMBL" id="CP032317">
    <property type="protein sequence ID" value="AYA38494.1"/>
    <property type="molecule type" value="Genomic_DNA"/>
</dbReference>
<dbReference type="Proteomes" id="UP000262802">
    <property type="component" value="Chromosome"/>
</dbReference>
<keyword evidence="2" id="KW-1185">Reference proteome</keyword>
<sequence length="175" mass="19457">MASGLAAGTVLASCNRVDFGPKEGYTEKDVQNYPTGEVDKTDWTADGSWDKQERDLFKDSGVNLNAAGRGAFNSIGLYPNPCAEYVHFYLGNRPVRNTPAPAAEPLQMRAVVVDKKYRPVHRFAGPANAGSEQKFAVQFPADKFEDGKLYRLYYVVYDANNQLYLKGHGDIKIKR</sequence>
<evidence type="ECO:0000313" key="1">
    <source>
        <dbReference type="EMBL" id="AYA38494.1"/>
    </source>
</evidence>
<accession>A0A3B7R330</accession>
<dbReference type="OrthoDB" id="962781at2"/>
<gene>
    <name evidence="1" type="ORF">D3Y59_16430</name>
</gene>
<dbReference type="AlphaFoldDB" id="A0A3B7R330"/>
<dbReference type="KEGG" id="hyh:D3Y59_16430"/>
<name>A0A3B7R330_9BACT</name>